<proteinExistence type="predicted"/>
<dbReference type="Gene3D" id="2.60.120.10">
    <property type="entry name" value="Jelly Rolls"/>
    <property type="match status" value="1"/>
</dbReference>
<gene>
    <name evidence="2" type="ORF">K1X15_07840</name>
</gene>
<dbReference type="EMBL" id="CP080590">
    <property type="protein sequence ID" value="QYO78443.1"/>
    <property type="molecule type" value="Genomic_DNA"/>
</dbReference>
<dbReference type="PANTHER" id="PTHR38599:SF1">
    <property type="entry name" value="CUPIN DOMAIN PROTEIN (AFU_ORTHOLOGUE AFUA_3G13620)"/>
    <property type="match status" value="1"/>
</dbReference>
<evidence type="ECO:0000313" key="2">
    <source>
        <dbReference type="EMBL" id="QYO78443.1"/>
    </source>
</evidence>
<evidence type="ECO:0000313" key="3">
    <source>
        <dbReference type="Proteomes" id="UP000825799"/>
    </source>
</evidence>
<dbReference type="Proteomes" id="UP000825799">
    <property type="component" value="Chromosome"/>
</dbReference>
<organism evidence="2 3">
    <name type="scientific">Devosia salina</name>
    <dbReference type="NCBI Taxonomy" id="2860336"/>
    <lineage>
        <taxon>Bacteria</taxon>
        <taxon>Pseudomonadati</taxon>
        <taxon>Pseudomonadota</taxon>
        <taxon>Alphaproteobacteria</taxon>
        <taxon>Hyphomicrobiales</taxon>
        <taxon>Devosiaceae</taxon>
        <taxon>Devosia</taxon>
    </lineage>
</organism>
<dbReference type="PANTHER" id="PTHR38599">
    <property type="entry name" value="CUPIN DOMAIN PROTEIN (AFU_ORTHOLOGUE AFUA_3G13620)"/>
    <property type="match status" value="1"/>
</dbReference>
<reference evidence="2 3" key="1">
    <citation type="submission" date="2021-08" db="EMBL/GenBank/DDBJ databases">
        <title>Devosia salina sp. nov., isolated from the South China Sea sediment.</title>
        <authorList>
            <person name="Zhou Z."/>
        </authorList>
    </citation>
    <scope>NUCLEOTIDE SEQUENCE [LARGE SCALE GENOMIC DNA]</scope>
    <source>
        <strain evidence="2 3">SCS-3</strain>
    </source>
</reference>
<evidence type="ECO:0000259" key="1">
    <source>
        <dbReference type="Pfam" id="PF07883"/>
    </source>
</evidence>
<feature type="domain" description="Cupin type-2" evidence="1">
    <location>
        <begin position="53"/>
        <end position="119"/>
    </location>
</feature>
<dbReference type="RefSeq" id="WP_220306911.1">
    <property type="nucleotide sequence ID" value="NZ_CP080590.1"/>
</dbReference>
<dbReference type="InterPro" id="IPR014710">
    <property type="entry name" value="RmlC-like_jellyroll"/>
</dbReference>
<name>A0ABX8WHS2_9HYPH</name>
<dbReference type="Pfam" id="PF07883">
    <property type="entry name" value="Cupin_2"/>
    <property type="match status" value="1"/>
</dbReference>
<protein>
    <submittedName>
        <fullName evidence="2">Cupin domain-containing protein</fullName>
    </submittedName>
</protein>
<accession>A0ABX8WHS2</accession>
<keyword evidence="3" id="KW-1185">Reference proteome</keyword>
<dbReference type="SUPFAM" id="SSF51182">
    <property type="entry name" value="RmlC-like cupins"/>
    <property type="match status" value="1"/>
</dbReference>
<dbReference type="InterPro" id="IPR013096">
    <property type="entry name" value="Cupin_2"/>
</dbReference>
<dbReference type="InterPro" id="IPR011051">
    <property type="entry name" value="RmlC_Cupin_sf"/>
</dbReference>
<sequence length="138" mass="14999">MEKATVETMIAALDIGVTRTAKDQGMAKLTPLHREVLDTLPQGSRQEVRVLHAVLQPGDVTPHHSHRFPVTVYVTEGVFTLRLDGREPLSIGAGQVFVEPPHVKMVGSNEGDVPAVTILFYVCDPDAPFADPVHPNDS</sequence>